<evidence type="ECO:0000313" key="2">
    <source>
        <dbReference type="Proteomes" id="UP001633002"/>
    </source>
</evidence>
<comment type="caution">
    <text evidence="1">The sequence shown here is derived from an EMBL/GenBank/DDBJ whole genome shotgun (WGS) entry which is preliminary data.</text>
</comment>
<organism evidence="1 2">
    <name type="scientific">Riccia sorocarpa</name>
    <dbReference type="NCBI Taxonomy" id="122646"/>
    <lineage>
        <taxon>Eukaryota</taxon>
        <taxon>Viridiplantae</taxon>
        <taxon>Streptophyta</taxon>
        <taxon>Embryophyta</taxon>
        <taxon>Marchantiophyta</taxon>
        <taxon>Marchantiopsida</taxon>
        <taxon>Marchantiidae</taxon>
        <taxon>Marchantiales</taxon>
        <taxon>Ricciaceae</taxon>
        <taxon>Riccia</taxon>
    </lineage>
</organism>
<proteinExistence type="predicted"/>
<protein>
    <submittedName>
        <fullName evidence="1">Uncharacterized protein</fullName>
    </submittedName>
</protein>
<sequence length="271" mass="31137">MIGKTGRETYASKHLGVKVGSLARTDPRCFRGRWPKDPFSRLGYFKAKEHTNFVLYCVPYILYVMGYVPGMVLCDLGRLVFEIARYFYISSRSETGWTEDMLNKCRMLFASWRIRHEEDVGATGSIMDHVAGMGRVYWCYAFERLVVSYNKIKTNSRHIETTFTSHYVRSFFSVCCDAMWEDEDGILPDQRIQTLLEQHTVHLGDDTVRSQGKGIIYVTSERSTKLMMNRLMSELPDHNGTKSLDCIEAWNNGIGVGPKIRCQGNINRGVH</sequence>
<keyword evidence="2" id="KW-1185">Reference proteome</keyword>
<name>A0ABD3HCI9_9MARC</name>
<gene>
    <name evidence="1" type="ORF">R1sor_015422</name>
</gene>
<dbReference type="Proteomes" id="UP001633002">
    <property type="component" value="Unassembled WGS sequence"/>
</dbReference>
<accession>A0ABD3HCI9</accession>
<dbReference type="EMBL" id="JBJQOH010000004">
    <property type="protein sequence ID" value="KAL3689113.1"/>
    <property type="molecule type" value="Genomic_DNA"/>
</dbReference>
<reference evidence="1 2" key="1">
    <citation type="submission" date="2024-09" db="EMBL/GenBank/DDBJ databases">
        <title>Chromosome-scale assembly of Riccia sorocarpa.</title>
        <authorList>
            <person name="Paukszto L."/>
        </authorList>
    </citation>
    <scope>NUCLEOTIDE SEQUENCE [LARGE SCALE GENOMIC DNA]</scope>
    <source>
        <strain evidence="1">LP-2024</strain>
        <tissue evidence="1">Aerial parts of the thallus</tissue>
    </source>
</reference>
<dbReference type="AlphaFoldDB" id="A0ABD3HCI9"/>
<evidence type="ECO:0000313" key="1">
    <source>
        <dbReference type="EMBL" id="KAL3689113.1"/>
    </source>
</evidence>